<dbReference type="AlphaFoldDB" id="A0A1M5JUP4"/>
<evidence type="ECO:0000313" key="2">
    <source>
        <dbReference type="EMBL" id="SHG44271.1"/>
    </source>
</evidence>
<dbReference type="EMBL" id="PVUB01000002">
    <property type="protein sequence ID" value="PRZ26067.1"/>
    <property type="molecule type" value="Genomic_DNA"/>
</dbReference>
<dbReference type="Gene3D" id="3.40.50.300">
    <property type="entry name" value="P-loop containing nucleotide triphosphate hydrolases"/>
    <property type="match status" value="1"/>
</dbReference>
<sequence length="219" mass="25443">MTNPCKTVVETYQIIDNIKNYSFSKCLSYLEYQGKITYGNSFQICEIDHETIYKLLIYAIKDKKEAHRLNLDLRKGILLSGTIGCGKTSIMSLLRPFVYPSLDYKMKSCREIAFDFAKNGFETMANYNQIQHKSTRLASYCFDDLGAEQQIKHYGNDCNVMAEILISRYEHFVMNNSVTHLTTNLSATEIESYYGNRVRSRMRAMFNLIAFDKETKDKR</sequence>
<dbReference type="SUPFAM" id="SSF52540">
    <property type="entry name" value="P-loop containing nucleoside triphosphate hydrolases"/>
    <property type="match status" value="1"/>
</dbReference>
<accession>A0A1M5JUP4</accession>
<dbReference type="OrthoDB" id="835620at2"/>
<name>A0A1M5JUP4_9FLAO</name>
<evidence type="ECO:0000313" key="3">
    <source>
        <dbReference type="Proteomes" id="UP000184384"/>
    </source>
</evidence>
<dbReference type="EMBL" id="FQWO01000002">
    <property type="protein sequence ID" value="SHG44271.1"/>
    <property type="molecule type" value="Genomic_DNA"/>
</dbReference>
<evidence type="ECO:0008006" key="5">
    <source>
        <dbReference type="Google" id="ProtNLM"/>
    </source>
</evidence>
<dbReference type="Proteomes" id="UP000237771">
    <property type="component" value="Unassembled WGS sequence"/>
</dbReference>
<dbReference type="InterPro" id="IPR027417">
    <property type="entry name" value="P-loop_NTPase"/>
</dbReference>
<organism evidence="2 3">
    <name type="scientific">Flavobacterium granuli</name>
    <dbReference type="NCBI Taxonomy" id="280093"/>
    <lineage>
        <taxon>Bacteria</taxon>
        <taxon>Pseudomonadati</taxon>
        <taxon>Bacteroidota</taxon>
        <taxon>Flavobacteriia</taxon>
        <taxon>Flavobacteriales</taxon>
        <taxon>Flavobacteriaceae</taxon>
        <taxon>Flavobacterium</taxon>
    </lineage>
</organism>
<proteinExistence type="predicted"/>
<dbReference type="Proteomes" id="UP000184384">
    <property type="component" value="Unassembled WGS sequence"/>
</dbReference>
<keyword evidence="4" id="KW-1185">Reference proteome</keyword>
<evidence type="ECO:0000313" key="1">
    <source>
        <dbReference type="EMBL" id="PRZ26067.1"/>
    </source>
</evidence>
<reference evidence="1 4" key="3">
    <citation type="submission" date="2018-03" db="EMBL/GenBank/DDBJ databases">
        <title>Genomic Encyclopedia of Archaeal and Bacterial Type Strains, Phase II (KMG-II): from individual species to whole genera.</title>
        <authorList>
            <person name="Goeker M."/>
        </authorList>
    </citation>
    <scope>NUCLEOTIDE SEQUENCE [LARGE SCALE GENOMIC DNA]</scope>
    <source>
        <strain evidence="1 4">DSM 17797</strain>
    </source>
</reference>
<dbReference type="RefSeq" id="WP_072939889.1">
    <property type="nucleotide sequence ID" value="NZ_FQWO01000002.1"/>
</dbReference>
<reference evidence="2" key="1">
    <citation type="submission" date="2016-11" db="EMBL/GenBank/DDBJ databases">
        <authorList>
            <person name="Jaros S."/>
            <person name="Januszkiewicz K."/>
            <person name="Wedrychowicz H."/>
        </authorList>
    </citation>
    <scope>NUCLEOTIDE SEQUENCE [LARGE SCALE GENOMIC DNA]</scope>
    <source>
        <strain evidence="2">DSM 19729</strain>
    </source>
</reference>
<gene>
    <name evidence="1" type="ORF">BC624_10225</name>
    <name evidence="2" type="ORF">SAMN05443373_10225</name>
</gene>
<reference evidence="3" key="2">
    <citation type="submission" date="2016-11" db="EMBL/GenBank/DDBJ databases">
        <authorList>
            <person name="Varghese N."/>
            <person name="Submissions S."/>
        </authorList>
    </citation>
    <scope>NUCLEOTIDE SEQUENCE [LARGE SCALE GENOMIC DNA]</scope>
    <source>
        <strain evidence="3">DSM 19729</strain>
    </source>
</reference>
<dbReference type="STRING" id="280093.SAMN05443373_10225"/>
<protein>
    <recommendedName>
        <fullName evidence="5">ATPase</fullName>
    </recommendedName>
</protein>
<evidence type="ECO:0000313" key="4">
    <source>
        <dbReference type="Proteomes" id="UP000237771"/>
    </source>
</evidence>